<feature type="region of interest" description="Disordered" evidence="9">
    <location>
        <begin position="24"/>
        <end position="48"/>
    </location>
</feature>
<evidence type="ECO:0000259" key="11">
    <source>
        <dbReference type="PROSITE" id="PS51194"/>
    </source>
</evidence>
<evidence type="ECO:0000256" key="9">
    <source>
        <dbReference type="SAM" id="MobiDB-lite"/>
    </source>
</evidence>
<dbReference type="InParanoid" id="A0A0D1XYJ6"/>
<dbReference type="Pfam" id="PF00270">
    <property type="entry name" value="DEAD"/>
    <property type="match status" value="1"/>
</dbReference>
<feature type="region of interest" description="Disordered" evidence="9">
    <location>
        <begin position="563"/>
        <end position="598"/>
    </location>
</feature>
<dbReference type="PANTHER" id="PTHR47958">
    <property type="entry name" value="ATP-DEPENDENT RNA HELICASE DBP3"/>
    <property type="match status" value="1"/>
</dbReference>
<feature type="short sequence motif" description="Q motif" evidence="7">
    <location>
        <begin position="130"/>
        <end position="158"/>
    </location>
</feature>
<proteinExistence type="inferred from homology"/>
<feature type="domain" description="Helicase ATP-binding" evidence="10">
    <location>
        <begin position="161"/>
        <end position="357"/>
    </location>
</feature>
<dbReference type="GO" id="GO:0016787">
    <property type="term" value="F:hydrolase activity"/>
    <property type="evidence" value="ECO:0007669"/>
    <property type="project" value="UniProtKB-KW"/>
</dbReference>
<evidence type="ECO:0000256" key="2">
    <source>
        <dbReference type="ARBA" id="ARBA00022741"/>
    </source>
</evidence>
<evidence type="ECO:0000313" key="14">
    <source>
        <dbReference type="Proteomes" id="UP000053259"/>
    </source>
</evidence>
<feature type="compositionally biased region" description="Basic and acidic residues" evidence="9">
    <location>
        <begin position="24"/>
        <end position="33"/>
    </location>
</feature>
<dbReference type="SMART" id="SM00490">
    <property type="entry name" value="HELICc"/>
    <property type="match status" value="1"/>
</dbReference>
<accession>A0A0D1XYJ6</accession>
<dbReference type="GeneID" id="27309762"/>
<dbReference type="InterPro" id="IPR001650">
    <property type="entry name" value="Helicase_C-like"/>
</dbReference>
<feature type="domain" description="Helicase C-terminal" evidence="11">
    <location>
        <begin position="369"/>
        <end position="540"/>
    </location>
</feature>
<feature type="domain" description="DEAD-box RNA helicase Q" evidence="12">
    <location>
        <begin position="130"/>
        <end position="158"/>
    </location>
</feature>
<evidence type="ECO:0000256" key="7">
    <source>
        <dbReference type="PROSITE-ProRule" id="PRU00552"/>
    </source>
</evidence>
<dbReference type="InterPro" id="IPR011545">
    <property type="entry name" value="DEAD/DEAH_box_helicase_dom"/>
</dbReference>
<dbReference type="PROSITE" id="PS51194">
    <property type="entry name" value="HELICASE_CTER"/>
    <property type="match status" value="1"/>
</dbReference>
<organism evidence="13 14">
    <name type="scientific">Verruconis gallopava</name>
    <dbReference type="NCBI Taxonomy" id="253628"/>
    <lineage>
        <taxon>Eukaryota</taxon>
        <taxon>Fungi</taxon>
        <taxon>Dikarya</taxon>
        <taxon>Ascomycota</taxon>
        <taxon>Pezizomycotina</taxon>
        <taxon>Dothideomycetes</taxon>
        <taxon>Pleosporomycetidae</taxon>
        <taxon>Venturiales</taxon>
        <taxon>Sympoventuriaceae</taxon>
        <taxon>Verruconis</taxon>
    </lineage>
</organism>
<protein>
    <recommendedName>
        <fullName evidence="1">RNA helicase</fullName>
        <ecNumber evidence="1">3.6.4.13</ecNumber>
    </recommendedName>
</protein>
<dbReference type="STRING" id="253628.A0A0D1XYJ6"/>
<dbReference type="SMART" id="SM00487">
    <property type="entry name" value="DEXDc"/>
    <property type="match status" value="1"/>
</dbReference>
<dbReference type="PROSITE" id="PS51195">
    <property type="entry name" value="Q_MOTIF"/>
    <property type="match status" value="1"/>
</dbReference>
<dbReference type="Pfam" id="PF00271">
    <property type="entry name" value="Helicase_C"/>
    <property type="match status" value="1"/>
</dbReference>
<evidence type="ECO:0000259" key="10">
    <source>
        <dbReference type="PROSITE" id="PS51192"/>
    </source>
</evidence>
<feature type="compositionally biased region" description="Basic and acidic residues" evidence="9">
    <location>
        <begin position="569"/>
        <end position="585"/>
    </location>
</feature>
<evidence type="ECO:0000256" key="1">
    <source>
        <dbReference type="ARBA" id="ARBA00012552"/>
    </source>
</evidence>
<dbReference type="PROSITE" id="PS51192">
    <property type="entry name" value="HELICASE_ATP_BIND_1"/>
    <property type="match status" value="1"/>
</dbReference>
<keyword evidence="5 8" id="KW-0067">ATP-binding</keyword>
<dbReference type="CDD" id="cd18787">
    <property type="entry name" value="SF2_C_DEAD"/>
    <property type="match status" value="1"/>
</dbReference>
<keyword evidence="4 8" id="KW-0347">Helicase</keyword>
<evidence type="ECO:0000259" key="12">
    <source>
        <dbReference type="PROSITE" id="PS51195"/>
    </source>
</evidence>
<dbReference type="HOGENOM" id="CLU_003041_1_5_1"/>
<dbReference type="InterPro" id="IPR014001">
    <property type="entry name" value="Helicase_ATP-bd"/>
</dbReference>
<dbReference type="EC" id="3.6.4.13" evidence="1"/>
<comment type="catalytic activity">
    <reaction evidence="6">
        <text>ATP + H2O = ADP + phosphate + H(+)</text>
        <dbReference type="Rhea" id="RHEA:13065"/>
        <dbReference type="ChEBI" id="CHEBI:15377"/>
        <dbReference type="ChEBI" id="CHEBI:15378"/>
        <dbReference type="ChEBI" id="CHEBI:30616"/>
        <dbReference type="ChEBI" id="CHEBI:43474"/>
        <dbReference type="ChEBI" id="CHEBI:456216"/>
        <dbReference type="EC" id="3.6.4.13"/>
    </reaction>
</comment>
<evidence type="ECO:0000256" key="8">
    <source>
        <dbReference type="RuleBase" id="RU000492"/>
    </source>
</evidence>
<dbReference type="InterPro" id="IPR014014">
    <property type="entry name" value="RNA_helicase_DEAD_Q_motif"/>
</dbReference>
<dbReference type="GO" id="GO:0003724">
    <property type="term" value="F:RNA helicase activity"/>
    <property type="evidence" value="ECO:0007669"/>
    <property type="project" value="UniProtKB-EC"/>
</dbReference>
<dbReference type="SUPFAM" id="SSF52540">
    <property type="entry name" value="P-loop containing nucleoside triphosphate hydrolases"/>
    <property type="match status" value="1"/>
</dbReference>
<dbReference type="PROSITE" id="PS00039">
    <property type="entry name" value="DEAD_ATP_HELICASE"/>
    <property type="match status" value="1"/>
</dbReference>
<evidence type="ECO:0000256" key="4">
    <source>
        <dbReference type="ARBA" id="ARBA00022806"/>
    </source>
</evidence>
<dbReference type="GO" id="GO:0003676">
    <property type="term" value="F:nucleic acid binding"/>
    <property type="evidence" value="ECO:0007669"/>
    <property type="project" value="InterPro"/>
</dbReference>
<gene>
    <name evidence="13" type="ORF">PV09_01789</name>
</gene>
<dbReference type="InterPro" id="IPR027417">
    <property type="entry name" value="P-loop_NTPase"/>
</dbReference>
<dbReference type="InterPro" id="IPR000629">
    <property type="entry name" value="RNA-helicase_DEAD-box_CS"/>
</dbReference>
<dbReference type="AlphaFoldDB" id="A0A0D1XYJ6"/>
<dbReference type="EMBL" id="KN847532">
    <property type="protein sequence ID" value="KIW07876.1"/>
    <property type="molecule type" value="Genomic_DNA"/>
</dbReference>
<sequence>MCDNEWKDGFDMSGMSSVLKSSVLKDSDTDSRNQSHAQINEDASARARDHGYGARVEYNYSQNENHRKVAKYKRCDWVATGDLGIFAPRHPELEKELFPDERTYGKGQNIDILENVKIDIIGENPVKPIETFEEMGLHPVMMETLRLMHYIEPTAIQKHVIPAVLQLRDLVVSAQTGSGKTVAYLCPIFSHLMGRAHSICAPKWNPSQYDPRVDIFRAEPLVLIILPTRELAWQVFDECRCLCYRAGLRPCIVYGGAPMVEQREELLKGCDILVSTPGRLRDFLKDPRVLSLHRVRFTVIDEADELMHEDWADDLETVLSGANLNEDSDHIFMMFSATFPSKYRGIAKKFMASDYLRIKAGRCGSAHANITQKVIWVDNDRKTEAVSDALFAHPPGRTIIFVNSKSVADKLDDFLFNLHLPCAALHSDRTQNEREDAISGFRSGATPILITTGVAARGIDVANVLHVINYDLPSTSHGGIDEYVHRIGRTGRLGHLGLATSFYNERNDDLAPDLVKILMETNQEIPDFLEDFKPTDGSVIFDEGDSDVEDAQVHVGDAKEDGYTWDTATRNDKGLENSGEFKFDEPGETGGKIPPSVW</sequence>
<evidence type="ECO:0000256" key="6">
    <source>
        <dbReference type="ARBA" id="ARBA00047984"/>
    </source>
</evidence>
<dbReference type="GO" id="GO:0005524">
    <property type="term" value="F:ATP binding"/>
    <property type="evidence" value="ECO:0007669"/>
    <property type="project" value="UniProtKB-KW"/>
</dbReference>
<dbReference type="VEuPathDB" id="FungiDB:PV09_01789"/>
<keyword evidence="2 8" id="KW-0547">Nucleotide-binding</keyword>
<keyword evidence="3 8" id="KW-0378">Hydrolase</keyword>
<evidence type="ECO:0000256" key="5">
    <source>
        <dbReference type="ARBA" id="ARBA00022840"/>
    </source>
</evidence>
<evidence type="ECO:0000256" key="3">
    <source>
        <dbReference type="ARBA" id="ARBA00022801"/>
    </source>
</evidence>
<dbReference type="Proteomes" id="UP000053259">
    <property type="component" value="Unassembled WGS sequence"/>
</dbReference>
<evidence type="ECO:0000313" key="13">
    <source>
        <dbReference type="EMBL" id="KIW07876.1"/>
    </source>
</evidence>
<dbReference type="OrthoDB" id="196131at2759"/>
<comment type="similarity">
    <text evidence="8">Belongs to the DEAD box helicase family.</text>
</comment>
<dbReference type="RefSeq" id="XP_016217745.1">
    <property type="nucleotide sequence ID" value="XM_016354733.1"/>
</dbReference>
<dbReference type="Gene3D" id="3.40.50.300">
    <property type="entry name" value="P-loop containing nucleotide triphosphate hydrolases"/>
    <property type="match status" value="2"/>
</dbReference>
<name>A0A0D1XYJ6_9PEZI</name>
<reference evidence="13 14" key="1">
    <citation type="submission" date="2015-01" db="EMBL/GenBank/DDBJ databases">
        <title>The Genome Sequence of Ochroconis gallopava CBS43764.</title>
        <authorList>
            <consortium name="The Broad Institute Genomics Platform"/>
            <person name="Cuomo C."/>
            <person name="de Hoog S."/>
            <person name="Gorbushina A."/>
            <person name="Stielow B."/>
            <person name="Teixiera M."/>
            <person name="Abouelleil A."/>
            <person name="Chapman S.B."/>
            <person name="Priest M."/>
            <person name="Young S.K."/>
            <person name="Wortman J."/>
            <person name="Nusbaum C."/>
            <person name="Birren B."/>
        </authorList>
    </citation>
    <scope>NUCLEOTIDE SEQUENCE [LARGE SCALE GENOMIC DNA]</scope>
    <source>
        <strain evidence="13 14">CBS 43764</strain>
    </source>
</reference>
<keyword evidence="14" id="KW-1185">Reference proteome</keyword>